<dbReference type="AlphaFoldDB" id="A0A931N805"/>
<evidence type="ECO:0000313" key="3">
    <source>
        <dbReference type="EMBL" id="MBH0781268.1"/>
    </source>
</evidence>
<protein>
    <submittedName>
        <fullName evidence="3">DUF2236 domain-containing protein</fullName>
    </submittedName>
</protein>
<organism evidence="3 4">
    <name type="scientific">Nocardia bovistercoris</name>
    <dbReference type="NCBI Taxonomy" id="2785916"/>
    <lineage>
        <taxon>Bacteria</taxon>
        <taxon>Bacillati</taxon>
        <taxon>Actinomycetota</taxon>
        <taxon>Actinomycetes</taxon>
        <taxon>Mycobacteriales</taxon>
        <taxon>Nocardiaceae</taxon>
        <taxon>Nocardia</taxon>
    </lineage>
</organism>
<evidence type="ECO:0000256" key="1">
    <source>
        <dbReference type="SAM" id="MobiDB-lite"/>
    </source>
</evidence>
<dbReference type="EMBL" id="JADMLG010000022">
    <property type="protein sequence ID" value="MBH0781268.1"/>
    <property type="molecule type" value="Genomic_DNA"/>
</dbReference>
<dbReference type="InterPro" id="IPR018713">
    <property type="entry name" value="MPAB/Lcp_cat_dom"/>
</dbReference>
<evidence type="ECO:0000259" key="2">
    <source>
        <dbReference type="Pfam" id="PF09995"/>
    </source>
</evidence>
<dbReference type="InterPro" id="IPR037473">
    <property type="entry name" value="Lcp-like"/>
</dbReference>
<dbReference type="PANTHER" id="PTHR37539">
    <property type="entry name" value="SECRETED PROTEIN-RELATED"/>
    <property type="match status" value="1"/>
</dbReference>
<feature type="domain" description="ER-bound oxygenase mpaB/mpaB'/Rubber oxygenase catalytic" evidence="2">
    <location>
        <begin position="133"/>
        <end position="351"/>
    </location>
</feature>
<comment type="caution">
    <text evidence="3">The sequence shown here is derived from an EMBL/GenBank/DDBJ whole genome shotgun (WGS) entry which is preliminary data.</text>
</comment>
<evidence type="ECO:0000313" key="4">
    <source>
        <dbReference type="Proteomes" id="UP000655751"/>
    </source>
</evidence>
<feature type="region of interest" description="Disordered" evidence="1">
    <location>
        <begin position="1"/>
        <end position="20"/>
    </location>
</feature>
<keyword evidence="4" id="KW-1185">Reference proteome</keyword>
<reference evidence="3" key="1">
    <citation type="submission" date="2020-11" db="EMBL/GenBank/DDBJ databases">
        <title>Nocardia NEAU-351.nov., a novel actinomycete isolated from the cow dung.</title>
        <authorList>
            <person name="Zhang X."/>
        </authorList>
    </citation>
    <scope>NUCLEOTIDE SEQUENCE</scope>
    <source>
        <strain evidence="3">NEAU-351</strain>
    </source>
</reference>
<name>A0A931N805_9NOCA</name>
<proteinExistence type="predicted"/>
<dbReference type="PANTHER" id="PTHR37539:SF1">
    <property type="entry name" value="ER-BOUND OXYGENASE MPAB_MPAB'_RUBBER OXYGENASE CATALYTIC DOMAIN-CONTAINING PROTEIN"/>
    <property type="match status" value="1"/>
</dbReference>
<dbReference type="Proteomes" id="UP000655751">
    <property type="component" value="Unassembled WGS sequence"/>
</dbReference>
<gene>
    <name evidence="3" type="ORF">IT779_33850</name>
</gene>
<dbReference type="RefSeq" id="WP_196153549.1">
    <property type="nucleotide sequence ID" value="NZ_JADMLG010000022.1"/>
</dbReference>
<sequence length="407" mass="44893">MTTSATIPSRHPDRPRKAPGLGPFAMLLGIGKPSRERWDLLGTSLLVGDEPMDTLVEWMYAEGMATTRPLFERALGSGIDSIPDAPRPLREFFTMVENTPAWVDQDLLRHGERLFRSGGSDGLYFARDVSFLGGYLASGFNKTLIRTGALEKGPARRFAETLQWAMDVSSENGMRRFGLGYRSTLHVRLIHSLVRRHVANMPDWRTDEWGLPINQTDMAATLVGALLAPLVGGLALGIVPSRADTVAAAHLTRYVGWLIGVEDQWLPTSFRDGVAILHHCLTAITNPDDTSRQLALPMADDPLTWSYPNFPAFRGRIARSQHLSVTSAFLGPKAMRTLGLPAYVPPWYPALRIPLNLTRSAYLHLAPGGRDRAEIQGRREQEAFLHRLIGETSATIGASAPKLDRTS</sequence>
<accession>A0A931N805</accession>
<dbReference type="GO" id="GO:0016491">
    <property type="term" value="F:oxidoreductase activity"/>
    <property type="evidence" value="ECO:0007669"/>
    <property type="project" value="InterPro"/>
</dbReference>
<dbReference type="Pfam" id="PF09995">
    <property type="entry name" value="MPAB_Lcp_cat"/>
    <property type="match status" value="1"/>
</dbReference>